<evidence type="ECO:0000256" key="15">
    <source>
        <dbReference type="PROSITE-ProRule" id="PRU01319"/>
    </source>
</evidence>
<evidence type="ECO:0000256" key="1">
    <source>
        <dbReference type="ARBA" id="ARBA00000077"/>
    </source>
</evidence>
<dbReference type="SUPFAM" id="SSF53098">
    <property type="entry name" value="Ribonuclease H-like"/>
    <property type="match status" value="1"/>
</dbReference>
<feature type="binding site" evidence="14 15">
    <location>
        <position position="111"/>
    </location>
    <ligand>
        <name>a divalent metal cation</name>
        <dbReference type="ChEBI" id="CHEBI:60240"/>
    </ligand>
</feature>
<dbReference type="InterPro" id="IPR024567">
    <property type="entry name" value="RNase_HII/HIII_dom"/>
</dbReference>
<evidence type="ECO:0000256" key="3">
    <source>
        <dbReference type="ARBA" id="ARBA00004065"/>
    </source>
</evidence>
<evidence type="ECO:0000256" key="11">
    <source>
        <dbReference type="ARBA" id="ARBA00022759"/>
    </source>
</evidence>
<dbReference type="InterPro" id="IPR012337">
    <property type="entry name" value="RNaseH-like_sf"/>
</dbReference>
<dbReference type="NCBIfam" id="NF000594">
    <property type="entry name" value="PRK00015.1-1"/>
    <property type="match status" value="1"/>
</dbReference>
<dbReference type="GO" id="GO:0043137">
    <property type="term" value="P:DNA replication, removal of RNA primer"/>
    <property type="evidence" value="ECO:0007669"/>
    <property type="project" value="TreeGrafter"/>
</dbReference>
<proteinExistence type="inferred from homology"/>
<evidence type="ECO:0000256" key="5">
    <source>
        <dbReference type="ARBA" id="ARBA00007383"/>
    </source>
</evidence>
<comment type="similarity">
    <text evidence="5 14 16">Belongs to the RNase HII family.</text>
</comment>
<evidence type="ECO:0000256" key="14">
    <source>
        <dbReference type="HAMAP-Rule" id="MF_00052"/>
    </source>
</evidence>
<dbReference type="GO" id="GO:0006298">
    <property type="term" value="P:mismatch repair"/>
    <property type="evidence" value="ECO:0007669"/>
    <property type="project" value="TreeGrafter"/>
</dbReference>
<comment type="caution">
    <text evidence="18">The sequence shown here is derived from an EMBL/GenBank/DDBJ whole genome shotgun (WGS) entry which is preliminary data.</text>
</comment>
<evidence type="ECO:0000259" key="17">
    <source>
        <dbReference type="PROSITE" id="PS51975"/>
    </source>
</evidence>
<evidence type="ECO:0000256" key="4">
    <source>
        <dbReference type="ARBA" id="ARBA00004496"/>
    </source>
</evidence>
<dbReference type="PANTHER" id="PTHR10954:SF18">
    <property type="entry name" value="RIBONUCLEASE HII"/>
    <property type="match status" value="1"/>
</dbReference>
<keyword evidence="12 14" id="KW-0378">Hydrolase</keyword>
<comment type="catalytic activity">
    <reaction evidence="1 14 15 16">
        <text>Endonucleolytic cleavage to 5'-phosphomonoester.</text>
        <dbReference type="EC" id="3.1.26.4"/>
    </reaction>
</comment>
<keyword evidence="8 14" id="KW-0963">Cytoplasm</keyword>
<feature type="binding site" evidence="14 15">
    <location>
        <position position="20"/>
    </location>
    <ligand>
        <name>a divalent metal cation</name>
        <dbReference type="ChEBI" id="CHEBI:60240"/>
    </ligand>
</feature>
<dbReference type="AlphaFoldDB" id="A0A7C5SYZ7"/>
<dbReference type="Gene3D" id="3.30.420.10">
    <property type="entry name" value="Ribonuclease H-like superfamily/Ribonuclease H"/>
    <property type="match status" value="1"/>
</dbReference>
<comment type="function">
    <text evidence="3 14 16">Endonuclease that specifically degrades the RNA of RNA-DNA hybrids.</text>
</comment>
<comment type="cofactor">
    <cofactor evidence="2">
        <name>Mg(2+)</name>
        <dbReference type="ChEBI" id="CHEBI:18420"/>
    </cofactor>
</comment>
<evidence type="ECO:0000256" key="9">
    <source>
        <dbReference type="ARBA" id="ARBA00022722"/>
    </source>
</evidence>
<keyword evidence="11 14" id="KW-0255">Endonuclease</keyword>
<evidence type="ECO:0000256" key="2">
    <source>
        <dbReference type="ARBA" id="ARBA00001946"/>
    </source>
</evidence>
<gene>
    <name evidence="14" type="primary">rnhB</name>
    <name evidence="18" type="ORF">ENN04_07230</name>
</gene>
<dbReference type="InterPro" id="IPR001352">
    <property type="entry name" value="RNase_HII/HIII"/>
</dbReference>
<dbReference type="GO" id="GO:0005737">
    <property type="term" value="C:cytoplasm"/>
    <property type="evidence" value="ECO:0007669"/>
    <property type="project" value="UniProtKB-SubCell"/>
</dbReference>
<dbReference type="PANTHER" id="PTHR10954">
    <property type="entry name" value="RIBONUCLEASE H2 SUBUNIT A"/>
    <property type="match status" value="1"/>
</dbReference>
<dbReference type="GO" id="GO:0003723">
    <property type="term" value="F:RNA binding"/>
    <property type="evidence" value="ECO:0007669"/>
    <property type="project" value="UniProtKB-UniRule"/>
</dbReference>
<evidence type="ECO:0000313" key="18">
    <source>
        <dbReference type="EMBL" id="HHO74404.1"/>
    </source>
</evidence>
<dbReference type="NCBIfam" id="NF000595">
    <property type="entry name" value="PRK00015.1-3"/>
    <property type="match status" value="1"/>
</dbReference>
<evidence type="ECO:0000256" key="7">
    <source>
        <dbReference type="ARBA" id="ARBA00019179"/>
    </source>
</evidence>
<comment type="subcellular location">
    <subcellularLocation>
        <location evidence="4 14">Cytoplasm</location>
    </subcellularLocation>
</comment>
<dbReference type="CDD" id="cd07182">
    <property type="entry name" value="RNase_HII_bacteria_HII_like"/>
    <property type="match status" value="1"/>
</dbReference>
<dbReference type="GO" id="GO:0032299">
    <property type="term" value="C:ribonuclease H2 complex"/>
    <property type="evidence" value="ECO:0007669"/>
    <property type="project" value="TreeGrafter"/>
</dbReference>
<sequence>MLDFERSLWEKGLVVAGVDEAGRGPLAGPVVACAVILPPFTEPFLKGDSKKLSQKEREEAYEHIKKIAIAIGTAVVDSTVIDRLNILNATKLAMKRALEDLKTKFDVVISDYVKLEKFNCIPLVKGDERSLSCACASVVAKVLRDRIMEHYHRHFPGFNFHKNKGYPTPDHLRALRELKPTPIHRKSFLPLRQLELYAYSRSA</sequence>
<dbReference type="InterPro" id="IPR036397">
    <property type="entry name" value="RNaseH_sf"/>
</dbReference>
<dbReference type="EMBL" id="DSAC01000092">
    <property type="protein sequence ID" value="HHO74404.1"/>
    <property type="molecule type" value="Genomic_DNA"/>
</dbReference>
<evidence type="ECO:0000256" key="13">
    <source>
        <dbReference type="ARBA" id="ARBA00023211"/>
    </source>
</evidence>
<evidence type="ECO:0000256" key="6">
    <source>
        <dbReference type="ARBA" id="ARBA00012180"/>
    </source>
</evidence>
<reference evidence="18" key="1">
    <citation type="journal article" date="2020" name="mSystems">
        <title>Genome- and Community-Level Interaction Insights into Carbon Utilization and Element Cycling Functions of Hydrothermarchaeota in Hydrothermal Sediment.</title>
        <authorList>
            <person name="Zhou Z."/>
            <person name="Liu Y."/>
            <person name="Xu W."/>
            <person name="Pan J."/>
            <person name="Luo Z.H."/>
            <person name="Li M."/>
        </authorList>
    </citation>
    <scope>NUCLEOTIDE SEQUENCE [LARGE SCALE GENOMIC DNA]</scope>
    <source>
        <strain evidence="18">SpSt-114</strain>
    </source>
</reference>
<dbReference type="PROSITE" id="PS51975">
    <property type="entry name" value="RNASE_H_2"/>
    <property type="match status" value="1"/>
</dbReference>
<keyword evidence="10 14" id="KW-0479">Metal-binding</keyword>
<evidence type="ECO:0000256" key="10">
    <source>
        <dbReference type="ARBA" id="ARBA00022723"/>
    </source>
</evidence>
<feature type="domain" description="RNase H type-2" evidence="17">
    <location>
        <begin position="13"/>
        <end position="200"/>
    </location>
</feature>
<dbReference type="InterPro" id="IPR022898">
    <property type="entry name" value="RNase_HII"/>
</dbReference>
<comment type="cofactor">
    <cofactor evidence="14 15">
        <name>Mn(2+)</name>
        <dbReference type="ChEBI" id="CHEBI:29035"/>
    </cofactor>
    <cofactor evidence="14 15">
        <name>Mg(2+)</name>
        <dbReference type="ChEBI" id="CHEBI:18420"/>
    </cofactor>
    <text evidence="14 15">Manganese or magnesium. Binds 1 divalent metal ion per monomer in the absence of substrate. May bind a second metal ion after substrate binding.</text>
</comment>
<keyword evidence="9 14" id="KW-0540">Nuclease</keyword>
<evidence type="ECO:0000256" key="8">
    <source>
        <dbReference type="ARBA" id="ARBA00022490"/>
    </source>
</evidence>
<dbReference type="Pfam" id="PF01351">
    <property type="entry name" value="RNase_HII"/>
    <property type="match status" value="1"/>
</dbReference>
<dbReference type="HAMAP" id="MF_00052_B">
    <property type="entry name" value="RNase_HII_B"/>
    <property type="match status" value="1"/>
</dbReference>
<accession>A0A7C5SYZ7</accession>
<evidence type="ECO:0000256" key="16">
    <source>
        <dbReference type="RuleBase" id="RU003515"/>
    </source>
</evidence>
<name>A0A7C5SYZ7_9AQUI</name>
<dbReference type="GO" id="GO:0030145">
    <property type="term" value="F:manganese ion binding"/>
    <property type="evidence" value="ECO:0007669"/>
    <property type="project" value="UniProtKB-UniRule"/>
</dbReference>
<feature type="binding site" evidence="14 15">
    <location>
        <position position="19"/>
    </location>
    <ligand>
        <name>a divalent metal cation</name>
        <dbReference type="ChEBI" id="CHEBI:60240"/>
    </ligand>
</feature>
<dbReference type="GO" id="GO:0004523">
    <property type="term" value="F:RNA-DNA hybrid ribonuclease activity"/>
    <property type="evidence" value="ECO:0007669"/>
    <property type="project" value="UniProtKB-UniRule"/>
</dbReference>
<protein>
    <recommendedName>
        <fullName evidence="7 14">Ribonuclease HII</fullName>
        <shortName evidence="14">RNase HII</shortName>
        <ecNumber evidence="6 14">3.1.26.4</ecNumber>
    </recommendedName>
</protein>
<organism evidence="18">
    <name type="scientific">Thermocrinis ruber</name>
    <dbReference type="NCBI Taxonomy" id="75906"/>
    <lineage>
        <taxon>Bacteria</taxon>
        <taxon>Pseudomonadati</taxon>
        <taxon>Aquificota</taxon>
        <taxon>Aquificia</taxon>
        <taxon>Aquificales</taxon>
        <taxon>Aquificaceae</taxon>
        <taxon>Thermocrinis</taxon>
    </lineage>
</organism>
<dbReference type="EC" id="3.1.26.4" evidence="6 14"/>
<evidence type="ECO:0000256" key="12">
    <source>
        <dbReference type="ARBA" id="ARBA00022801"/>
    </source>
</evidence>
<keyword evidence="13 14" id="KW-0464">Manganese</keyword>